<reference evidence="12" key="1">
    <citation type="submission" date="2023-07" db="EMBL/GenBank/DDBJ databases">
        <title>Chromosome-level genome assembly of Artemia franciscana.</title>
        <authorList>
            <person name="Jo E."/>
        </authorList>
    </citation>
    <scope>NUCLEOTIDE SEQUENCE</scope>
    <source>
        <tissue evidence="12">Whole body</tissue>
    </source>
</reference>
<dbReference type="Proteomes" id="UP001187531">
    <property type="component" value="Unassembled WGS sequence"/>
</dbReference>
<feature type="binding site" evidence="10">
    <location>
        <position position="169"/>
    </location>
    <ligand>
        <name>Zn(2+)</name>
        <dbReference type="ChEBI" id="CHEBI:29105"/>
        <label>1</label>
    </ligand>
</feature>
<keyword evidence="4" id="KW-0963">Cytoplasm</keyword>
<keyword evidence="5 10" id="KW-0479">Metal-binding</keyword>
<dbReference type="PIRSF" id="PIRSF036696">
    <property type="entry name" value="ACY-1"/>
    <property type="match status" value="1"/>
</dbReference>
<dbReference type="InterPro" id="IPR011650">
    <property type="entry name" value="Peptidase_M20_dimer"/>
</dbReference>
<feature type="binding site" evidence="10">
    <location>
        <position position="107"/>
    </location>
    <ligand>
        <name>Zn(2+)</name>
        <dbReference type="ChEBI" id="CHEBI:29105"/>
        <label>1</label>
    </ligand>
</feature>
<comment type="subcellular location">
    <subcellularLocation>
        <location evidence="1">Cytoplasm</location>
    </subcellularLocation>
</comment>
<dbReference type="PANTHER" id="PTHR45892:SF1">
    <property type="entry name" value="AMINOACYLASE-1"/>
    <property type="match status" value="1"/>
</dbReference>
<evidence type="ECO:0000256" key="10">
    <source>
        <dbReference type="PIRSR" id="PIRSR036696-2"/>
    </source>
</evidence>
<comment type="similarity">
    <text evidence="2">Belongs to the peptidase M20A family.</text>
</comment>
<dbReference type="SUPFAM" id="SSF55031">
    <property type="entry name" value="Bacterial exopeptidase dimerisation domain"/>
    <property type="match status" value="1"/>
</dbReference>
<dbReference type="PROSITE" id="PS00759">
    <property type="entry name" value="ARGE_DAPE_CPG2_2"/>
    <property type="match status" value="1"/>
</dbReference>
<dbReference type="EMBL" id="JAVRJZ010000005">
    <property type="protein sequence ID" value="KAK2722484.1"/>
    <property type="molecule type" value="Genomic_DNA"/>
</dbReference>
<feature type="binding site" evidence="10">
    <location>
        <position position="107"/>
    </location>
    <ligand>
        <name>Zn(2+)</name>
        <dbReference type="ChEBI" id="CHEBI:29105"/>
        <label>2</label>
    </ligand>
</feature>
<dbReference type="Pfam" id="PF07687">
    <property type="entry name" value="M20_dimer"/>
    <property type="match status" value="1"/>
</dbReference>
<feature type="active site" description="Proton acceptor" evidence="9">
    <location>
        <position position="141"/>
    </location>
</feature>
<evidence type="ECO:0000256" key="2">
    <source>
        <dbReference type="ARBA" id="ARBA00006247"/>
    </source>
</evidence>
<dbReference type="InterPro" id="IPR036264">
    <property type="entry name" value="Bact_exopeptidase_dim_dom"/>
</dbReference>
<dbReference type="FunFam" id="3.30.70.360:FF:000005">
    <property type="entry name" value="Putative Aminoacylase-1"/>
    <property type="match status" value="1"/>
</dbReference>
<feature type="binding site" evidence="10">
    <location>
        <position position="142"/>
    </location>
    <ligand>
        <name>Zn(2+)</name>
        <dbReference type="ChEBI" id="CHEBI:29105"/>
        <label>2</label>
    </ligand>
</feature>
<dbReference type="InterPro" id="IPR010159">
    <property type="entry name" value="N-acyl_aa_amidohydrolase"/>
</dbReference>
<protein>
    <recommendedName>
        <fullName evidence="3">N-acyl-aliphatic-L-amino acid amidohydrolase</fullName>
        <ecNumber evidence="3">3.5.1.14</ecNumber>
    </recommendedName>
    <alternativeName>
        <fullName evidence="8">N-acyl-L-amino-acid amidohydrolase</fullName>
    </alternativeName>
</protein>
<feature type="binding site" evidence="10">
    <location>
        <position position="367"/>
    </location>
    <ligand>
        <name>Zn(2+)</name>
        <dbReference type="ChEBI" id="CHEBI:29105"/>
        <label>2</label>
    </ligand>
</feature>
<keyword evidence="6" id="KW-0378">Hydrolase</keyword>
<dbReference type="Gene3D" id="1.10.150.900">
    <property type="match status" value="1"/>
</dbReference>
<feature type="active site" evidence="9">
    <location>
        <position position="76"/>
    </location>
</feature>
<evidence type="ECO:0000256" key="3">
    <source>
        <dbReference type="ARBA" id="ARBA00011913"/>
    </source>
</evidence>
<proteinExistence type="inferred from homology"/>
<evidence type="ECO:0000256" key="8">
    <source>
        <dbReference type="ARBA" id="ARBA00029656"/>
    </source>
</evidence>
<dbReference type="GO" id="GO:0004046">
    <property type="term" value="F:aminoacylase activity"/>
    <property type="evidence" value="ECO:0007669"/>
    <property type="project" value="UniProtKB-EC"/>
</dbReference>
<accession>A0AA88I8U4</accession>
<dbReference type="Gene3D" id="3.40.630.10">
    <property type="entry name" value="Zn peptidases"/>
    <property type="match status" value="1"/>
</dbReference>
<dbReference type="InterPro" id="IPR001261">
    <property type="entry name" value="ArgE/DapE_CS"/>
</dbReference>
<dbReference type="InterPro" id="IPR052083">
    <property type="entry name" value="Aminoacylase-1_M20A"/>
</dbReference>
<dbReference type="GO" id="GO:0046872">
    <property type="term" value="F:metal ion binding"/>
    <property type="evidence" value="ECO:0007669"/>
    <property type="project" value="UniProtKB-KW"/>
</dbReference>
<dbReference type="PROSITE" id="PS00758">
    <property type="entry name" value="ARGE_DAPE_CPG2_1"/>
    <property type="match status" value="1"/>
</dbReference>
<dbReference type="CDD" id="cd05646">
    <property type="entry name" value="M20_AcylaseI_like"/>
    <property type="match status" value="1"/>
</dbReference>
<evidence type="ECO:0000256" key="7">
    <source>
        <dbReference type="ARBA" id="ARBA00022833"/>
    </source>
</evidence>
<dbReference type="GO" id="GO:0006520">
    <property type="term" value="P:amino acid metabolic process"/>
    <property type="evidence" value="ECO:0007669"/>
    <property type="project" value="InterPro"/>
</dbReference>
<evidence type="ECO:0000259" key="11">
    <source>
        <dbReference type="Pfam" id="PF07687"/>
    </source>
</evidence>
<keyword evidence="13" id="KW-1185">Reference proteome</keyword>
<dbReference type="AlphaFoldDB" id="A0AA88I8U4"/>
<evidence type="ECO:0000313" key="12">
    <source>
        <dbReference type="EMBL" id="KAK2722484.1"/>
    </source>
</evidence>
<dbReference type="FunFam" id="1.10.150.900:FF:000001">
    <property type="entry name" value="Aminoacylase-1, putative"/>
    <property type="match status" value="1"/>
</dbReference>
<keyword evidence="7 10" id="KW-0862">Zinc</keyword>
<comment type="caution">
    <text evidence="12">The sequence shown here is derived from an EMBL/GenBank/DDBJ whole genome shotgun (WGS) entry which is preliminary data.</text>
</comment>
<dbReference type="NCBIfam" id="TIGR01880">
    <property type="entry name" value="Ac-peptdase-euk"/>
    <property type="match status" value="1"/>
</dbReference>
<feature type="domain" description="Peptidase M20 dimerisation" evidence="11">
    <location>
        <begin position="183"/>
        <end position="292"/>
    </location>
</feature>
<feature type="binding site" evidence="10">
    <location>
        <position position="74"/>
    </location>
    <ligand>
        <name>Zn(2+)</name>
        <dbReference type="ChEBI" id="CHEBI:29105"/>
        <label>1</label>
    </ligand>
</feature>
<dbReference type="SUPFAM" id="SSF53187">
    <property type="entry name" value="Zn-dependent exopeptidases"/>
    <property type="match status" value="1"/>
</dbReference>
<dbReference type="FunFam" id="3.40.630.10:FF:000019">
    <property type="entry name" value="Aminoacylase 1"/>
    <property type="match status" value="1"/>
</dbReference>
<gene>
    <name evidence="12" type="ORF">QYM36_002881</name>
</gene>
<sequence length="396" mass="45135">MSEERSVSLFRDYLRIKTVHPTPDYDSAIKFLSGIAEEIGLPTHVIYAAPGKPILLATWTGQKPELGTILLNSHTDVVPVELDSWKYDPFEGHKTENGDIYGRGTQDMKCCSIQYLEAIRELKKRGFVPYRTIHLTFVPDEEIGGRLGLEAFLETEEWKRLNVCFSLDEGLANPTDAMTVFYGERCPWWIKVTCRGNPGHGSRFIEDTAAEKLRKVINSALDYRQSEKERLDANPCFTLGDVTTLNLTMLQGGVQPNVVPSSMHAWFDIRVTPSENLTQFEKKLQKWCEEAGDGVSFEYVQKFECQDVTANTKEDKWWDAFASTLERMNISYKKEIFPAATDSRFLRRIGIPALGFSPMNRTPILLHDHNEFLNEVVFMKGIQVYCNIIEAISNVQ</sequence>
<dbReference type="PANTHER" id="PTHR45892">
    <property type="entry name" value="AMINOACYLASE-1"/>
    <property type="match status" value="1"/>
</dbReference>
<dbReference type="InterPro" id="IPR002933">
    <property type="entry name" value="Peptidase_M20"/>
</dbReference>
<dbReference type="Pfam" id="PF01546">
    <property type="entry name" value="Peptidase_M20"/>
    <property type="match status" value="1"/>
</dbReference>
<evidence type="ECO:0000256" key="5">
    <source>
        <dbReference type="ARBA" id="ARBA00022723"/>
    </source>
</evidence>
<organism evidence="12 13">
    <name type="scientific">Artemia franciscana</name>
    <name type="common">Brine shrimp</name>
    <name type="synonym">Artemia sanfranciscana</name>
    <dbReference type="NCBI Taxonomy" id="6661"/>
    <lineage>
        <taxon>Eukaryota</taxon>
        <taxon>Metazoa</taxon>
        <taxon>Ecdysozoa</taxon>
        <taxon>Arthropoda</taxon>
        <taxon>Crustacea</taxon>
        <taxon>Branchiopoda</taxon>
        <taxon>Anostraca</taxon>
        <taxon>Artemiidae</taxon>
        <taxon>Artemia</taxon>
    </lineage>
</organism>
<evidence type="ECO:0000256" key="1">
    <source>
        <dbReference type="ARBA" id="ARBA00004496"/>
    </source>
</evidence>
<dbReference type="GO" id="GO:0005737">
    <property type="term" value="C:cytoplasm"/>
    <property type="evidence" value="ECO:0007669"/>
    <property type="project" value="UniProtKB-SubCell"/>
</dbReference>
<evidence type="ECO:0000256" key="6">
    <source>
        <dbReference type="ARBA" id="ARBA00022801"/>
    </source>
</evidence>
<comment type="cofactor">
    <cofactor evidence="10">
        <name>Zn(2+)</name>
        <dbReference type="ChEBI" id="CHEBI:29105"/>
    </cofactor>
    <text evidence="10">Binds 2 Zn(2+) ions per subunit.</text>
</comment>
<dbReference type="EC" id="3.5.1.14" evidence="3"/>
<dbReference type="Gene3D" id="3.30.70.360">
    <property type="match status" value="1"/>
</dbReference>
<name>A0AA88I8U4_ARTSF</name>
<evidence type="ECO:0000256" key="4">
    <source>
        <dbReference type="ARBA" id="ARBA00022490"/>
    </source>
</evidence>
<evidence type="ECO:0000313" key="13">
    <source>
        <dbReference type="Proteomes" id="UP001187531"/>
    </source>
</evidence>
<evidence type="ECO:0000256" key="9">
    <source>
        <dbReference type="PIRSR" id="PIRSR036696-1"/>
    </source>
</evidence>